<feature type="region of interest" description="Disordered" evidence="1">
    <location>
        <begin position="245"/>
        <end position="272"/>
    </location>
</feature>
<protein>
    <recommendedName>
        <fullName evidence="2">PH domain-containing protein</fullName>
    </recommendedName>
</protein>
<dbReference type="SMART" id="SM00233">
    <property type="entry name" value="PH"/>
    <property type="match status" value="3"/>
</dbReference>
<dbReference type="Proteomes" id="UP001515480">
    <property type="component" value="Unassembled WGS sequence"/>
</dbReference>
<dbReference type="SUPFAM" id="SSF50729">
    <property type="entry name" value="PH domain-like"/>
    <property type="match status" value="3"/>
</dbReference>
<feature type="domain" description="PH" evidence="2">
    <location>
        <begin position="279"/>
        <end position="390"/>
    </location>
</feature>
<sequence>MKWRRWPRRRRKASDAPLRSSECAPSPTPGSSSGGDAACATDQRLPLAVTDDSARQRSTQSYPSQWSFSDSQPAGKPRGTDDSDVDLALDHRAASRIQRAYRLRRLSSIVRDAIARRQKMPLDRPPLPGCTEEALVEGWMLKRATGFPYAWQTRYFVFLPQRCLLCSYAIGEGRRRKATLQRAFLLKLASAGTPAPLLSFIVEGLHGVEQEIVAFPVDEDERDRWIRVIGAYFAVRGEPRIGGAVARSQHGMKRPPRRRQRRLGAAEAGRPALPGSSGEALIEGWMVKRASRFPFNWLRRYFTFIESGRLLEYFDTYGRLRGRVEVSRVRGVRATKGMPLRVSFELKQRLVTGGRPVPEERRKDRLVLHLLAYNELDQRRWLDVLSSSLRQDEPRANSRGLPVLMQGWLQRQSPTFPYRWRTFFMKFEASQDALYIYTTENGTLRGVVQVLGIRPARKDALGLVVSSSPYISLDQLNQEAQTAHQDPRIRSGIPLRLRANTLEERQRWLHVIDDHLAS</sequence>
<name>A0AB34JIQ1_PRYPA</name>
<evidence type="ECO:0000259" key="2">
    <source>
        <dbReference type="PROSITE" id="PS50003"/>
    </source>
</evidence>
<dbReference type="PROSITE" id="PS50003">
    <property type="entry name" value="PH_DOMAIN"/>
    <property type="match status" value="3"/>
</dbReference>
<feature type="domain" description="PH" evidence="2">
    <location>
        <begin position="402"/>
        <end position="517"/>
    </location>
</feature>
<dbReference type="AlphaFoldDB" id="A0AB34JIQ1"/>
<dbReference type="InterPro" id="IPR001849">
    <property type="entry name" value="PH_domain"/>
</dbReference>
<dbReference type="Gene3D" id="2.30.29.30">
    <property type="entry name" value="Pleckstrin-homology domain (PH domain)/Phosphotyrosine-binding domain (PTB)"/>
    <property type="match status" value="3"/>
</dbReference>
<feature type="compositionally biased region" description="Polar residues" evidence="1">
    <location>
        <begin position="56"/>
        <end position="72"/>
    </location>
</feature>
<gene>
    <name evidence="3" type="ORF">AB1Y20_022167</name>
</gene>
<proteinExistence type="predicted"/>
<organism evidence="3 4">
    <name type="scientific">Prymnesium parvum</name>
    <name type="common">Toxic golden alga</name>
    <dbReference type="NCBI Taxonomy" id="97485"/>
    <lineage>
        <taxon>Eukaryota</taxon>
        <taxon>Haptista</taxon>
        <taxon>Haptophyta</taxon>
        <taxon>Prymnesiophyceae</taxon>
        <taxon>Prymnesiales</taxon>
        <taxon>Prymnesiaceae</taxon>
        <taxon>Prymnesium</taxon>
    </lineage>
</organism>
<dbReference type="EMBL" id="JBGBPQ010000008">
    <property type="protein sequence ID" value="KAL1520591.1"/>
    <property type="molecule type" value="Genomic_DNA"/>
</dbReference>
<evidence type="ECO:0000256" key="1">
    <source>
        <dbReference type="SAM" id="MobiDB-lite"/>
    </source>
</evidence>
<feature type="domain" description="PH" evidence="2">
    <location>
        <begin position="133"/>
        <end position="234"/>
    </location>
</feature>
<feature type="compositionally biased region" description="Basic residues" evidence="1">
    <location>
        <begin position="1"/>
        <end position="12"/>
    </location>
</feature>
<reference evidence="3 4" key="1">
    <citation type="journal article" date="2024" name="Science">
        <title>Giant polyketide synthase enzymes in the biosynthesis of giant marine polyether toxins.</title>
        <authorList>
            <person name="Fallon T.R."/>
            <person name="Shende V.V."/>
            <person name="Wierzbicki I.H."/>
            <person name="Pendleton A.L."/>
            <person name="Watervoot N.F."/>
            <person name="Auber R.P."/>
            <person name="Gonzalez D.J."/>
            <person name="Wisecaver J.H."/>
            <person name="Moore B.S."/>
        </authorList>
    </citation>
    <scope>NUCLEOTIDE SEQUENCE [LARGE SCALE GENOMIC DNA]</scope>
    <source>
        <strain evidence="3 4">12B1</strain>
    </source>
</reference>
<evidence type="ECO:0000313" key="3">
    <source>
        <dbReference type="EMBL" id="KAL1520591.1"/>
    </source>
</evidence>
<comment type="caution">
    <text evidence="3">The sequence shown here is derived from an EMBL/GenBank/DDBJ whole genome shotgun (WGS) entry which is preliminary data.</text>
</comment>
<feature type="compositionally biased region" description="Basic residues" evidence="1">
    <location>
        <begin position="250"/>
        <end position="262"/>
    </location>
</feature>
<keyword evidence="4" id="KW-1185">Reference proteome</keyword>
<evidence type="ECO:0000313" key="4">
    <source>
        <dbReference type="Proteomes" id="UP001515480"/>
    </source>
</evidence>
<dbReference type="CDD" id="cd00821">
    <property type="entry name" value="PH"/>
    <property type="match status" value="1"/>
</dbReference>
<dbReference type="InterPro" id="IPR011993">
    <property type="entry name" value="PH-like_dom_sf"/>
</dbReference>
<accession>A0AB34JIQ1</accession>
<feature type="region of interest" description="Disordered" evidence="1">
    <location>
        <begin position="1"/>
        <end position="86"/>
    </location>
</feature>